<evidence type="ECO:0000256" key="1">
    <source>
        <dbReference type="SAM" id="MobiDB-lite"/>
    </source>
</evidence>
<comment type="caution">
    <text evidence="3">The sequence shown here is derived from an EMBL/GenBank/DDBJ whole genome shotgun (WGS) entry which is preliminary data.</text>
</comment>
<proteinExistence type="predicted"/>
<feature type="chain" id="PRO_5044253377" evidence="2">
    <location>
        <begin position="20"/>
        <end position="385"/>
    </location>
</feature>
<evidence type="ECO:0000313" key="3">
    <source>
        <dbReference type="EMBL" id="KAL1503148.1"/>
    </source>
</evidence>
<dbReference type="Proteomes" id="UP001515480">
    <property type="component" value="Unassembled WGS sequence"/>
</dbReference>
<accession>A0AB34INM4</accession>
<evidence type="ECO:0000256" key="2">
    <source>
        <dbReference type="SAM" id="SignalP"/>
    </source>
</evidence>
<organism evidence="3 4">
    <name type="scientific">Prymnesium parvum</name>
    <name type="common">Toxic golden alga</name>
    <dbReference type="NCBI Taxonomy" id="97485"/>
    <lineage>
        <taxon>Eukaryota</taxon>
        <taxon>Haptista</taxon>
        <taxon>Haptophyta</taxon>
        <taxon>Prymnesiophyceae</taxon>
        <taxon>Prymnesiales</taxon>
        <taxon>Prymnesiaceae</taxon>
        <taxon>Prymnesium</taxon>
    </lineage>
</organism>
<dbReference type="AlphaFoldDB" id="A0AB34INM4"/>
<feature type="region of interest" description="Disordered" evidence="1">
    <location>
        <begin position="52"/>
        <end position="76"/>
    </location>
</feature>
<dbReference type="EMBL" id="JBGBPQ010000022">
    <property type="protein sequence ID" value="KAL1503148.1"/>
    <property type="molecule type" value="Genomic_DNA"/>
</dbReference>
<feature type="compositionally biased region" description="Basic and acidic residues" evidence="1">
    <location>
        <begin position="66"/>
        <end position="76"/>
    </location>
</feature>
<keyword evidence="4" id="KW-1185">Reference proteome</keyword>
<evidence type="ECO:0000313" key="4">
    <source>
        <dbReference type="Proteomes" id="UP001515480"/>
    </source>
</evidence>
<gene>
    <name evidence="3" type="ORF">AB1Y20_011210</name>
</gene>
<keyword evidence="2" id="KW-0732">Signal</keyword>
<protein>
    <submittedName>
        <fullName evidence="3">Uncharacterized protein</fullName>
    </submittedName>
</protein>
<name>A0AB34INM4_PRYPA</name>
<dbReference type="Pfam" id="PF11360">
    <property type="entry name" value="DUF3110"/>
    <property type="match status" value="2"/>
</dbReference>
<reference evidence="3 4" key="1">
    <citation type="journal article" date="2024" name="Science">
        <title>Giant polyketide synthase enzymes in the biosynthesis of giant marine polyether toxins.</title>
        <authorList>
            <person name="Fallon T.R."/>
            <person name="Shende V.V."/>
            <person name="Wierzbicki I.H."/>
            <person name="Pendleton A.L."/>
            <person name="Watervoot N.F."/>
            <person name="Auber R.P."/>
            <person name="Gonzalez D.J."/>
            <person name="Wisecaver J.H."/>
            <person name="Moore B.S."/>
        </authorList>
    </citation>
    <scope>NUCLEOTIDE SEQUENCE [LARGE SCALE GENOMIC DNA]</scope>
    <source>
        <strain evidence="3 4">12B1</strain>
    </source>
</reference>
<dbReference type="InterPro" id="IPR021503">
    <property type="entry name" value="DUF3110"/>
</dbReference>
<feature type="signal peptide" evidence="2">
    <location>
        <begin position="1"/>
        <end position="19"/>
    </location>
</feature>
<sequence>MRRAIVVGYLWCLLQSAVSIAVHCPLCAAALAPRLRLQRPAGGGRLLTMLSGSSDEDSEWTPEASDLDKPPQDEPFPWKRELETLAERMISVKSEYELAQKFEALSSAWVLVFDPETDEEAVYSMQIEEGAAVDEAHVVLAFEDVKDAERYALSLTEEPYSTPPTVQELDFEALVVTSRDASFGVAVVFKGDLGEYLSLDDLEVPIFASDTAASLSVSITMVPSHLFADKSAADYIDPAEDPIWVLVHDAHTSDAQYFSMMLNGSDSIVCFRDEESAHRCGRALQSTGALRGPSTQAVLLEDLLASLSEETEVCLIDEVVEQTAESNEADAEDPSIIASYEKDGFIGSVQPSRSSATPSHVLMALERLYETVNASAVDGDFGASR</sequence>